<evidence type="ECO:0000256" key="1">
    <source>
        <dbReference type="SAM" id="SignalP"/>
    </source>
</evidence>
<keyword evidence="1" id="KW-0732">Signal</keyword>
<dbReference type="EMBL" id="JAHKNI010000016">
    <property type="protein sequence ID" value="MBU3066697.1"/>
    <property type="molecule type" value="Genomic_DNA"/>
</dbReference>
<comment type="caution">
    <text evidence="2">The sequence shown here is derived from an EMBL/GenBank/DDBJ whole genome shotgun (WGS) entry which is preliminary data.</text>
</comment>
<feature type="signal peptide" evidence="1">
    <location>
        <begin position="1"/>
        <end position="19"/>
    </location>
</feature>
<protein>
    <submittedName>
        <fullName evidence="2">Uncharacterized protein</fullName>
    </submittedName>
</protein>
<name>A0ABS6B8S7_9NOCA</name>
<dbReference type="Proteomes" id="UP000733379">
    <property type="component" value="Unassembled WGS sequence"/>
</dbReference>
<reference evidence="2 3" key="1">
    <citation type="submission" date="2021-06" db="EMBL/GenBank/DDBJ databases">
        <title>Actinomycetes sequencing.</title>
        <authorList>
            <person name="Shan Q."/>
        </authorList>
    </citation>
    <scope>NUCLEOTIDE SEQUENCE [LARGE SCALE GENOMIC DNA]</scope>
    <source>
        <strain evidence="2 3">NEAU-G5</strain>
    </source>
</reference>
<sequence>MVLQPSLTVAGLSTATAVASVGSNAAALFAIDPDTQHIVLTSTVTVTVTVTVQLTIAAAGGISNRVSDLYVRAVLRPWIVIGQR</sequence>
<accession>A0ABS6B8S7</accession>
<evidence type="ECO:0000313" key="2">
    <source>
        <dbReference type="EMBL" id="MBU3066697.1"/>
    </source>
</evidence>
<dbReference type="RefSeq" id="WP_215922787.1">
    <property type="nucleotide sequence ID" value="NZ_JAHKNI010000016.1"/>
</dbReference>
<feature type="chain" id="PRO_5047408954" evidence="1">
    <location>
        <begin position="20"/>
        <end position="84"/>
    </location>
</feature>
<evidence type="ECO:0000313" key="3">
    <source>
        <dbReference type="Proteomes" id="UP000733379"/>
    </source>
</evidence>
<organism evidence="2 3">
    <name type="scientific">Nocardia albiluteola</name>
    <dbReference type="NCBI Taxonomy" id="2842303"/>
    <lineage>
        <taxon>Bacteria</taxon>
        <taxon>Bacillati</taxon>
        <taxon>Actinomycetota</taxon>
        <taxon>Actinomycetes</taxon>
        <taxon>Mycobacteriales</taxon>
        <taxon>Nocardiaceae</taxon>
        <taxon>Nocardia</taxon>
    </lineage>
</organism>
<gene>
    <name evidence="2" type="ORF">KO481_34925</name>
</gene>
<proteinExistence type="predicted"/>
<keyword evidence="3" id="KW-1185">Reference proteome</keyword>